<feature type="compositionally biased region" description="Polar residues" evidence="6">
    <location>
        <begin position="1"/>
        <end position="11"/>
    </location>
</feature>
<evidence type="ECO:0000313" key="8">
    <source>
        <dbReference type="Proteomes" id="UP001165590"/>
    </source>
</evidence>
<dbReference type="Pfam" id="PF01063">
    <property type="entry name" value="Aminotran_4"/>
    <property type="match status" value="1"/>
</dbReference>
<dbReference type="InterPro" id="IPR036038">
    <property type="entry name" value="Aminotransferase-like"/>
</dbReference>
<name>A0ABT3VCW0_9ACTN</name>
<comment type="caution">
    <text evidence="7">The sequence shown here is derived from an EMBL/GenBank/DDBJ whole genome shotgun (WGS) entry which is preliminary data.</text>
</comment>
<organism evidence="7 8">
    <name type="scientific">Streptomyces ortus</name>
    <dbReference type="NCBI Taxonomy" id="2867268"/>
    <lineage>
        <taxon>Bacteria</taxon>
        <taxon>Bacillati</taxon>
        <taxon>Actinomycetota</taxon>
        <taxon>Actinomycetes</taxon>
        <taxon>Kitasatosporales</taxon>
        <taxon>Streptomycetaceae</taxon>
        <taxon>Streptomyces</taxon>
    </lineage>
</organism>
<accession>A0ABT3VCW0</accession>
<protein>
    <submittedName>
        <fullName evidence="7">Aminotransferase class IV</fullName>
    </submittedName>
</protein>
<dbReference type="InterPro" id="IPR001544">
    <property type="entry name" value="Aminotrans_IV"/>
</dbReference>
<dbReference type="InterPro" id="IPR018300">
    <property type="entry name" value="Aminotrans_IV_CS"/>
</dbReference>
<evidence type="ECO:0000313" key="7">
    <source>
        <dbReference type="EMBL" id="MCX4237777.1"/>
    </source>
</evidence>
<comment type="similarity">
    <text evidence="2 4">Belongs to the class-IV pyridoxal-phosphate-dependent aminotransferase family.</text>
</comment>
<dbReference type="EMBL" id="JAIFZO010000002">
    <property type="protein sequence ID" value="MCX4237777.1"/>
    <property type="molecule type" value="Genomic_DNA"/>
</dbReference>
<feature type="compositionally biased region" description="Basic and acidic residues" evidence="6">
    <location>
        <begin position="362"/>
        <end position="371"/>
    </location>
</feature>
<keyword evidence="8" id="KW-1185">Reference proteome</keyword>
<dbReference type="InterPro" id="IPR043132">
    <property type="entry name" value="BCAT-like_C"/>
</dbReference>
<evidence type="ECO:0000256" key="1">
    <source>
        <dbReference type="ARBA" id="ARBA00001933"/>
    </source>
</evidence>
<dbReference type="CDD" id="cd00449">
    <property type="entry name" value="PLPDE_IV"/>
    <property type="match status" value="1"/>
</dbReference>
<comment type="cofactor">
    <cofactor evidence="1 5">
        <name>pyridoxal 5'-phosphate</name>
        <dbReference type="ChEBI" id="CHEBI:597326"/>
    </cofactor>
</comment>
<keyword evidence="7" id="KW-0032">Aminotransferase</keyword>
<keyword evidence="3 5" id="KW-0663">Pyridoxal phosphate</keyword>
<feature type="compositionally biased region" description="Polar residues" evidence="6">
    <location>
        <begin position="351"/>
        <end position="360"/>
    </location>
</feature>
<dbReference type="GO" id="GO:0008483">
    <property type="term" value="F:transaminase activity"/>
    <property type="evidence" value="ECO:0007669"/>
    <property type="project" value="UniProtKB-KW"/>
</dbReference>
<feature type="region of interest" description="Disordered" evidence="6">
    <location>
        <begin position="1"/>
        <end position="20"/>
    </location>
</feature>
<dbReference type="RefSeq" id="WP_267030144.1">
    <property type="nucleotide sequence ID" value="NZ_JAIFZO010000002.1"/>
</dbReference>
<dbReference type="InterPro" id="IPR050571">
    <property type="entry name" value="Class-IV_PLP-Dep_Aminotrnsfr"/>
</dbReference>
<reference evidence="7" key="1">
    <citation type="journal article" date="2022" name="bioRxiv">
        <title>Discovery and biosynthetic assessment of Streptomyces ortus sp nov. isolated from a deep-sea sponge.</title>
        <authorList>
            <person name="Williams S.E."/>
        </authorList>
    </citation>
    <scope>NUCLEOTIDE SEQUENCE</scope>
    <source>
        <strain evidence="7">A15ISP2-DRY2</strain>
    </source>
</reference>
<dbReference type="Proteomes" id="UP001165590">
    <property type="component" value="Unassembled WGS sequence"/>
</dbReference>
<dbReference type="PROSITE" id="PS00770">
    <property type="entry name" value="AA_TRANSFER_CLASS_4"/>
    <property type="match status" value="1"/>
</dbReference>
<evidence type="ECO:0000256" key="4">
    <source>
        <dbReference type="RuleBase" id="RU004106"/>
    </source>
</evidence>
<feature type="region of interest" description="Disordered" evidence="6">
    <location>
        <begin position="334"/>
        <end position="371"/>
    </location>
</feature>
<dbReference type="Gene3D" id="3.30.470.10">
    <property type="match status" value="1"/>
</dbReference>
<dbReference type="PANTHER" id="PTHR42743:SF4">
    <property type="entry name" value="BRANCHED-CHAIN-AMINO-ACID AMINOTRANSFERASE-RELATED"/>
    <property type="match status" value="1"/>
</dbReference>
<gene>
    <name evidence="7" type="ORF">K3769_34415</name>
</gene>
<evidence type="ECO:0000256" key="6">
    <source>
        <dbReference type="SAM" id="MobiDB-lite"/>
    </source>
</evidence>
<evidence type="ECO:0000256" key="2">
    <source>
        <dbReference type="ARBA" id="ARBA00009320"/>
    </source>
</evidence>
<dbReference type="InterPro" id="IPR043131">
    <property type="entry name" value="BCAT-like_N"/>
</dbReference>
<sequence length="371" mass="39539">MADQTPATAPSDTVPPASPPRLGLGEWAWDRGEFVPARAPRLSLSTQGLHYGTAVFEGIRAYRSGGRLRLFRAHEHYARMLRACRLLRITDIPRSVPELIDITVELLRRNAYDSDVYVRPLAHKLSLLPGTPPGVSLAGVSDALSITTFGYPTAGDVQEVSCLLSTWRRPSRDAFPAQAKIAGGYVTSALACDEARAAGYDDAILLDRAGNVAEATTANVFAVRDGILATPPDTGDLLAGITRDTVITLCREAGMTVLERPLSPTDLHIADEVFLTSTGKEVAAVVTLSGRDVGSGSVGPVTARVAALYRTVTRPPDTRGRAADADRPAWLTAVTPAEHVGTRTHVPPTPRSSALPTTHLRQAKENTDDAA</sequence>
<evidence type="ECO:0000256" key="3">
    <source>
        <dbReference type="ARBA" id="ARBA00022898"/>
    </source>
</evidence>
<evidence type="ECO:0000256" key="5">
    <source>
        <dbReference type="RuleBase" id="RU004516"/>
    </source>
</evidence>
<keyword evidence="7" id="KW-0808">Transferase</keyword>
<dbReference type="Gene3D" id="3.20.10.10">
    <property type="entry name" value="D-amino Acid Aminotransferase, subunit A, domain 2"/>
    <property type="match status" value="1"/>
</dbReference>
<dbReference type="PANTHER" id="PTHR42743">
    <property type="entry name" value="AMINO-ACID AMINOTRANSFERASE"/>
    <property type="match status" value="1"/>
</dbReference>
<proteinExistence type="inferred from homology"/>
<dbReference type="SUPFAM" id="SSF56752">
    <property type="entry name" value="D-aminoacid aminotransferase-like PLP-dependent enzymes"/>
    <property type="match status" value="1"/>
</dbReference>